<evidence type="ECO:0000256" key="1">
    <source>
        <dbReference type="SAM" id="MobiDB-lite"/>
    </source>
</evidence>
<protein>
    <submittedName>
        <fullName evidence="2">Uncharacterized protein</fullName>
    </submittedName>
</protein>
<dbReference type="EMBL" id="VOIH02000003">
    <property type="protein sequence ID" value="KAF3451591.1"/>
    <property type="molecule type" value="Genomic_DNA"/>
</dbReference>
<keyword evidence="3" id="KW-1185">Reference proteome</keyword>
<evidence type="ECO:0000313" key="3">
    <source>
        <dbReference type="Proteomes" id="UP000796880"/>
    </source>
</evidence>
<organism evidence="2 3">
    <name type="scientific">Rhamnella rubrinervis</name>
    <dbReference type="NCBI Taxonomy" id="2594499"/>
    <lineage>
        <taxon>Eukaryota</taxon>
        <taxon>Viridiplantae</taxon>
        <taxon>Streptophyta</taxon>
        <taxon>Embryophyta</taxon>
        <taxon>Tracheophyta</taxon>
        <taxon>Spermatophyta</taxon>
        <taxon>Magnoliopsida</taxon>
        <taxon>eudicotyledons</taxon>
        <taxon>Gunneridae</taxon>
        <taxon>Pentapetalae</taxon>
        <taxon>rosids</taxon>
        <taxon>fabids</taxon>
        <taxon>Rosales</taxon>
        <taxon>Rhamnaceae</taxon>
        <taxon>rhamnoid group</taxon>
        <taxon>Rhamneae</taxon>
        <taxon>Rhamnella</taxon>
    </lineage>
</organism>
<dbReference type="AlphaFoldDB" id="A0A8K0HF77"/>
<evidence type="ECO:0000313" key="2">
    <source>
        <dbReference type="EMBL" id="KAF3451591.1"/>
    </source>
</evidence>
<proteinExistence type="predicted"/>
<feature type="compositionally biased region" description="Acidic residues" evidence="1">
    <location>
        <begin position="1"/>
        <end position="10"/>
    </location>
</feature>
<feature type="region of interest" description="Disordered" evidence="1">
    <location>
        <begin position="1"/>
        <end position="40"/>
    </location>
</feature>
<sequence length="167" mass="18583">MSDNDVDIDIDEAHQKMNISETEEGAPKGSSSKWEDEYSSNNLTISPPNVQLYTEDNFPSLLTSSAQMVEESNISSASAEIFGQLQSLWSTSSSTTSTLSSSVAKGSDPGLWMELHNNSYHHHHQFDCDDQLWQHEPILLPCDLFGGDSCFNDWLNGSIYTNWDATI</sequence>
<comment type="caution">
    <text evidence="2">The sequence shown here is derived from an EMBL/GenBank/DDBJ whole genome shotgun (WGS) entry which is preliminary data.</text>
</comment>
<name>A0A8K0HF77_9ROSA</name>
<accession>A0A8K0HF77</accession>
<reference evidence="2" key="1">
    <citation type="submission" date="2020-03" db="EMBL/GenBank/DDBJ databases">
        <title>A high-quality chromosome-level genome assembly of a woody plant with both climbing and erect habits, Rhamnella rubrinervis.</title>
        <authorList>
            <person name="Lu Z."/>
            <person name="Yang Y."/>
            <person name="Zhu X."/>
            <person name="Sun Y."/>
        </authorList>
    </citation>
    <scope>NUCLEOTIDE SEQUENCE</scope>
    <source>
        <strain evidence="2">BYM</strain>
        <tissue evidence="2">Leaf</tissue>
    </source>
</reference>
<dbReference type="Proteomes" id="UP000796880">
    <property type="component" value="Unassembled WGS sequence"/>
</dbReference>
<gene>
    <name evidence="2" type="ORF">FNV43_RR07686</name>
</gene>